<evidence type="ECO:0000256" key="3">
    <source>
        <dbReference type="ARBA" id="ARBA00022801"/>
    </source>
</evidence>
<dbReference type="PANTHER" id="PTHR43818:SF1">
    <property type="entry name" value="GLYCOSYL HYDROLASE FAMILY 109 PROTEIN"/>
    <property type="match status" value="1"/>
</dbReference>
<keyword evidence="3" id="KW-0378">Hydrolase</keyword>
<dbReference type="SUPFAM" id="SSF55347">
    <property type="entry name" value="Glyceraldehyde-3-phosphate dehydrogenase-like, C-terminal domain"/>
    <property type="match status" value="1"/>
</dbReference>
<protein>
    <submittedName>
        <fullName evidence="9">Gfo/Idh/MocA family oxidoreductase</fullName>
    </submittedName>
</protein>
<dbReference type="Proteomes" id="UP000823771">
    <property type="component" value="Unassembled WGS sequence"/>
</dbReference>
<sequence length="476" mass="53916">MKKFTRIALAFSVGMLALSACQSQNTDTIIRTEVPERPAGQQDMLGFAAPALETVRIGFIGLGMRGPGAVDRMSQIEGTDIVALCDAETENVQKCQDILKKNGRHEAVAYSGDEQVWKQLCERDDIDLVYIATDWQTHVMMATYAMEHGKHVAIEVPAAMNMEQIWDLVNTSERTRKHCMQLENCVYDFFELTTLNMAQQGLFGEVLHGEGAYIHNLEEFWDEYWHDWRLLYNRDHRGDVYPTHGLGPVCQAMDIHRGDKMNVLVSMDTKAVNGKEYYETHRGEAAPDFQNGDHTMTMIRTEKGKTIMIQHDVVNPRPYNRLYQLTGTKGFANKYPIEGYMVDKSKVGDLYTGEEGSKSGKVDIENLSAHSFVPEDVKAALMEKYKHPIQKELENTAKKVGGHGGMDYIMDYRLIYCLRNGLPLDMDVYDLAEWCCLTELTAISIENGSAPVEIPDFTRGGWNKIQGYRHAFAPEK</sequence>
<proteinExistence type="inferred from homology"/>
<evidence type="ECO:0000259" key="7">
    <source>
        <dbReference type="Pfam" id="PF01408"/>
    </source>
</evidence>
<dbReference type="PROSITE" id="PS51257">
    <property type="entry name" value="PROKAR_LIPOPROTEIN"/>
    <property type="match status" value="1"/>
</dbReference>
<evidence type="ECO:0000259" key="8">
    <source>
        <dbReference type="Pfam" id="PF21252"/>
    </source>
</evidence>
<dbReference type="EMBL" id="JADILZ010000105">
    <property type="protein sequence ID" value="MBO8479324.1"/>
    <property type="molecule type" value="Genomic_DNA"/>
</dbReference>
<dbReference type="Gene3D" id="3.30.360.10">
    <property type="entry name" value="Dihydrodipicolinate Reductase, domain 2"/>
    <property type="match status" value="1"/>
</dbReference>
<feature type="signal peptide" evidence="6">
    <location>
        <begin position="1"/>
        <end position="23"/>
    </location>
</feature>
<dbReference type="Pfam" id="PF21252">
    <property type="entry name" value="Glyco_hydro_109_C"/>
    <property type="match status" value="1"/>
</dbReference>
<evidence type="ECO:0000256" key="6">
    <source>
        <dbReference type="SAM" id="SignalP"/>
    </source>
</evidence>
<dbReference type="SUPFAM" id="SSF51735">
    <property type="entry name" value="NAD(P)-binding Rossmann-fold domains"/>
    <property type="match status" value="1"/>
</dbReference>
<evidence type="ECO:0000256" key="4">
    <source>
        <dbReference type="ARBA" id="ARBA00023027"/>
    </source>
</evidence>
<evidence type="ECO:0000256" key="2">
    <source>
        <dbReference type="ARBA" id="ARBA00009329"/>
    </source>
</evidence>
<reference evidence="9" key="1">
    <citation type="submission" date="2020-10" db="EMBL/GenBank/DDBJ databases">
        <authorList>
            <person name="Gilroy R."/>
        </authorList>
    </citation>
    <scope>NUCLEOTIDE SEQUENCE</scope>
    <source>
        <strain evidence="9">2478</strain>
    </source>
</reference>
<dbReference type="InterPro" id="IPR036291">
    <property type="entry name" value="NAD(P)-bd_dom_sf"/>
</dbReference>
<evidence type="ECO:0000256" key="5">
    <source>
        <dbReference type="ARBA" id="ARBA00023295"/>
    </source>
</evidence>
<dbReference type="InterPro" id="IPR050463">
    <property type="entry name" value="Gfo/Idh/MocA_oxidrdct_glycsds"/>
</dbReference>
<dbReference type="PANTHER" id="PTHR43818">
    <property type="entry name" value="BCDNA.GH03377"/>
    <property type="match status" value="1"/>
</dbReference>
<evidence type="ECO:0000313" key="9">
    <source>
        <dbReference type="EMBL" id="MBO8479324.1"/>
    </source>
</evidence>
<evidence type="ECO:0000313" key="10">
    <source>
        <dbReference type="Proteomes" id="UP000823771"/>
    </source>
</evidence>
<dbReference type="InterPro" id="IPR000683">
    <property type="entry name" value="Gfo/Idh/MocA-like_OxRdtase_N"/>
</dbReference>
<feature type="domain" description="Glycosyl hydrolase 109 C-terminal" evidence="8">
    <location>
        <begin position="192"/>
        <end position="338"/>
    </location>
</feature>
<dbReference type="Pfam" id="PF01408">
    <property type="entry name" value="GFO_IDH_MocA"/>
    <property type="match status" value="1"/>
</dbReference>
<dbReference type="AlphaFoldDB" id="A0A9D9IUM5"/>
<dbReference type="GO" id="GO:0016798">
    <property type="term" value="F:hydrolase activity, acting on glycosyl bonds"/>
    <property type="evidence" value="ECO:0007669"/>
    <property type="project" value="UniProtKB-KW"/>
</dbReference>
<keyword evidence="5" id="KW-0326">Glycosidase</keyword>
<keyword evidence="4" id="KW-0520">NAD</keyword>
<name>A0A9D9IUM5_9BACT</name>
<accession>A0A9D9IUM5</accession>
<comment type="similarity">
    <text evidence="2">Belongs to the Gfo/Idh/MocA family. Glycosyl hydrolase 109 subfamily.</text>
</comment>
<organism evidence="9 10">
    <name type="scientific">Candidatus Cryptobacteroides excrementipullorum</name>
    <dbReference type="NCBI Taxonomy" id="2840761"/>
    <lineage>
        <taxon>Bacteria</taxon>
        <taxon>Pseudomonadati</taxon>
        <taxon>Bacteroidota</taxon>
        <taxon>Bacteroidia</taxon>
        <taxon>Bacteroidales</taxon>
        <taxon>Candidatus Cryptobacteroides</taxon>
    </lineage>
</organism>
<dbReference type="InterPro" id="IPR049303">
    <property type="entry name" value="Glyco_hydro_109_C"/>
</dbReference>
<gene>
    <name evidence="9" type="ORF">IAB80_10645</name>
</gene>
<feature type="domain" description="Gfo/Idh/MocA-like oxidoreductase N-terminal" evidence="7">
    <location>
        <begin position="55"/>
        <end position="180"/>
    </location>
</feature>
<dbReference type="GO" id="GO:0000166">
    <property type="term" value="F:nucleotide binding"/>
    <property type="evidence" value="ECO:0007669"/>
    <property type="project" value="InterPro"/>
</dbReference>
<feature type="chain" id="PRO_5038516632" evidence="6">
    <location>
        <begin position="24"/>
        <end position="476"/>
    </location>
</feature>
<keyword evidence="6" id="KW-0732">Signal</keyword>
<comment type="cofactor">
    <cofactor evidence="1">
        <name>NAD(+)</name>
        <dbReference type="ChEBI" id="CHEBI:57540"/>
    </cofactor>
</comment>
<dbReference type="Gene3D" id="3.40.50.720">
    <property type="entry name" value="NAD(P)-binding Rossmann-like Domain"/>
    <property type="match status" value="1"/>
</dbReference>
<comment type="caution">
    <text evidence="9">The sequence shown here is derived from an EMBL/GenBank/DDBJ whole genome shotgun (WGS) entry which is preliminary data.</text>
</comment>
<evidence type="ECO:0000256" key="1">
    <source>
        <dbReference type="ARBA" id="ARBA00001911"/>
    </source>
</evidence>
<reference evidence="9" key="2">
    <citation type="journal article" date="2021" name="PeerJ">
        <title>Extensive microbial diversity within the chicken gut microbiome revealed by metagenomics and culture.</title>
        <authorList>
            <person name="Gilroy R."/>
            <person name="Ravi A."/>
            <person name="Getino M."/>
            <person name="Pursley I."/>
            <person name="Horton D.L."/>
            <person name="Alikhan N.F."/>
            <person name="Baker D."/>
            <person name="Gharbi K."/>
            <person name="Hall N."/>
            <person name="Watson M."/>
            <person name="Adriaenssens E.M."/>
            <person name="Foster-Nyarko E."/>
            <person name="Jarju S."/>
            <person name="Secka A."/>
            <person name="Antonio M."/>
            <person name="Oren A."/>
            <person name="Chaudhuri R.R."/>
            <person name="La Ragione R."/>
            <person name="Hildebrand F."/>
            <person name="Pallen M.J."/>
        </authorList>
    </citation>
    <scope>NUCLEOTIDE SEQUENCE</scope>
    <source>
        <strain evidence="9">2478</strain>
    </source>
</reference>